<sequence length="224" mass="24770">MLTCLGNLIVQARRRSYNQNSGVKLTPDGSLLLILLLSPAIRKFNCSESRLLPVLLGDLIDSSSFPSLSPFFASTSSSPCLDSPRSNHGASKDQFYLQSPQRFWTVFLLLMFGFQVAVLHVHASPLTPGGLQNTTVRNPALPIRAIRHPSFELSFNPPWPQADRGSRVGRSTLSIIKSFNGSVMRLYSERADLTKAYITFSESGQVDLTSNGTVEESEWSDFPF</sequence>
<gene>
    <name evidence="1" type="ORF">SSLN_LOCUS9279</name>
</gene>
<reference evidence="3" key="1">
    <citation type="submission" date="2016-06" db="UniProtKB">
        <authorList>
            <consortium name="WormBaseParasite"/>
        </authorList>
    </citation>
    <scope>IDENTIFICATION</scope>
</reference>
<dbReference type="AlphaFoldDB" id="A0A183SYI1"/>
<reference evidence="1 2" key="2">
    <citation type="submission" date="2018-11" db="EMBL/GenBank/DDBJ databases">
        <authorList>
            <consortium name="Pathogen Informatics"/>
        </authorList>
    </citation>
    <scope>NUCLEOTIDE SEQUENCE [LARGE SCALE GENOMIC DNA]</scope>
    <source>
        <strain evidence="1 2">NST_G2</strain>
    </source>
</reference>
<proteinExistence type="predicted"/>
<protein>
    <submittedName>
        <fullName evidence="3">Big_5 domain-containing protein</fullName>
    </submittedName>
</protein>
<keyword evidence="2" id="KW-1185">Reference proteome</keyword>
<evidence type="ECO:0000313" key="3">
    <source>
        <dbReference type="WBParaSite" id="SSLN_0000962901-mRNA-1"/>
    </source>
</evidence>
<evidence type="ECO:0000313" key="2">
    <source>
        <dbReference type="Proteomes" id="UP000275846"/>
    </source>
</evidence>
<dbReference type="Proteomes" id="UP000275846">
    <property type="component" value="Unassembled WGS sequence"/>
</dbReference>
<dbReference type="WBParaSite" id="SSLN_0000962901-mRNA-1">
    <property type="protein sequence ID" value="SSLN_0000962901-mRNA-1"/>
    <property type="gene ID" value="SSLN_0000962901"/>
</dbReference>
<dbReference type="EMBL" id="UYSU01035150">
    <property type="protein sequence ID" value="VDL95664.1"/>
    <property type="molecule type" value="Genomic_DNA"/>
</dbReference>
<organism evidence="3">
    <name type="scientific">Schistocephalus solidus</name>
    <name type="common">Tapeworm</name>
    <dbReference type="NCBI Taxonomy" id="70667"/>
    <lineage>
        <taxon>Eukaryota</taxon>
        <taxon>Metazoa</taxon>
        <taxon>Spiralia</taxon>
        <taxon>Lophotrochozoa</taxon>
        <taxon>Platyhelminthes</taxon>
        <taxon>Cestoda</taxon>
        <taxon>Eucestoda</taxon>
        <taxon>Diphyllobothriidea</taxon>
        <taxon>Diphyllobothriidae</taxon>
        <taxon>Schistocephalus</taxon>
    </lineage>
</organism>
<accession>A0A183SYI1</accession>
<evidence type="ECO:0000313" key="1">
    <source>
        <dbReference type="EMBL" id="VDL95664.1"/>
    </source>
</evidence>
<name>A0A183SYI1_SCHSO</name>
<dbReference type="OrthoDB" id="6274139at2759"/>